<feature type="non-terminal residue" evidence="1">
    <location>
        <position position="1"/>
    </location>
</feature>
<proteinExistence type="predicted"/>
<dbReference type="EMBL" id="DROD01000332">
    <property type="protein sequence ID" value="HHJ52512.1"/>
    <property type="molecule type" value="Genomic_DNA"/>
</dbReference>
<name>A0A7V5UEK2_CALAY</name>
<comment type="caution">
    <text evidence="1">The sequence shown here is derived from an EMBL/GenBank/DDBJ whole genome shotgun (WGS) entry which is preliminary data.</text>
</comment>
<organism evidence="1">
    <name type="scientific">Caldithrix abyssi</name>
    <dbReference type="NCBI Taxonomy" id="187145"/>
    <lineage>
        <taxon>Bacteria</taxon>
        <taxon>Pseudomonadati</taxon>
        <taxon>Calditrichota</taxon>
        <taxon>Calditrichia</taxon>
        <taxon>Calditrichales</taxon>
        <taxon>Calditrichaceae</taxon>
        <taxon>Caldithrix</taxon>
    </lineage>
</organism>
<sequence>ACHTAIPGAKTPRQVADNCAASDLGPIPRKLIPALD</sequence>
<dbReference type="AlphaFoldDB" id="A0A7V5UEK2"/>
<gene>
    <name evidence="1" type="ORF">ENJ89_04905</name>
</gene>
<dbReference type="Proteomes" id="UP000886124">
    <property type="component" value="Unassembled WGS sequence"/>
</dbReference>
<evidence type="ECO:0000313" key="1">
    <source>
        <dbReference type="EMBL" id="HHJ52512.1"/>
    </source>
</evidence>
<accession>A0A7V5UEK2</accession>
<reference evidence="1" key="1">
    <citation type="journal article" date="2020" name="mSystems">
        <title>Genome- and Community-Level Interaction Insights into Carbon Utilization and Element Cycling Functions of Hydrothermarchaeota in Hydrothermal Sediment.</title>
        <authorList>
            <person name="Zhou Z."/>
            <person name="Liu Y."/>
            <person name="Xu W."/>
            <person name="Pan J."/>
            <person name="Luo Z.H."/>
            <person name="Li M."/>
        </authorList>
    </citation>
    <scope>NUCLEOTIDE SEQUENCE [LARGE SCALE GENOMIC DNA]</scope>
    <source>
        <strain evidence="1">HyVt-527</strain>
    </source>
</reference>
<protein>
    <submittedName>
        <fullName evidence="1">Aldo/keto reductase</fullName>
    </submittedName>
</protein>